<organism evidence="7 8">
    <name type="scientific">Sphingosinicella rhizophila</name>
    <dbReference type="NCBI Taxonomy" id="3050082"/>
    <lineage>
        <taxon>Bacteria</taxon>
        <taxon>Pseudomonadati</taxon>
        <taxon>Pseudomonadota</taxon>
        <taxon>Alphaproteobacteria</taxon>
        <taxon>Sphingomonadales</taxon>
        <taxon>Sphingosinicellaceae</taxon>
        <taxon>Sphingosinicella</taxon>
    </lineage>
</organism>
<evidence type="ECO:0000256" key="3">
    <source>
        <dbReference type="ARBA" id="ARBA00022960"/>
    </source>
</evidence>
<feature type="domain" description="Rod shape-determining protein MreC beta-barrel core" evidence="6">
    <location>
        <begin position="135"/>
        <end position="273"/>
    </location>
</feature>
<gene>
    <name evidence="7" type="primary">mreC</name>
    <name evidence="7" type="ORF">RQX22_02475</name>
</gene>
<keyword evidence="5" id="KW-0472">Membrane</keyword>
<dbReference type="InterPro" id="IPR007221">
    <property type="entry name" value="MreC"/>
</dbReference>
<dbReference type="PANTHER" id="PTHR34138">
    <property type="entry name" value="CELL SHAPE-DETERMINING PROTEIN MREC"/>
    <property type="match status" value="1"/>
</dbReference>
<evidence type="ECO:0000256" key="5">
    <source>
        <dbReference type="SAM" id="Phobius"/>
    </source>
</evidence>
<keyword evidence="5" id="KW-1133">Transmembrane helix</keyword>
<evidence type="ECO:0000313" key="8">
    <source>
        <dbReference type="Proteomes" id="UP001259572"/>
    </source>
</evidence>
<sequence length="298" mass="31233">MAPPSTRRLGFSRKAHYGLFLGYVVAVAGILFALLLLVVAIFDPRGFAGLKGVALDITTPITSGGRSIVRFVGGIGDDFGNYFAAGSQNAELKERLKANRRKLIAAEAALLENRRLKSLLRLTESAPDRVAMARIVGSSFDSSRQLATMNVGTSNGVGVGQPVRAPEGLIGRVLETGRFASRVLLITDGSSNVPVQLVRDGTPAIATGRGDGTIDLKTLEVGRNPFRRGDILITSGVGGIYAPGIPVAIIAAVKGETAVARPLADPARIDFAIVESIYQPAATEPLGPEPPASREQAP</sequence>
<name>A0ABU3Q3G7_9SPHN</name>
<accession>A0ABU3Q3G7</accession>
<dbReference type="InterPro" id="IPR055342">
    <property type="entry name" value="MreC_beta-barrel_core"/>
</dbReference>
<dbReference type="Pfam" id="PF04085">
    <property type="entry name" value="MreC"/>
    <property type="match status" value="1"/>
</dbReference>
<protein>
    <recommendedName>
        <fullName evidence="2">Cell shape-determining protein MreC</fullName>
    </recommendedName>
    <alternativeName>
        <fullName evidence="4">Cell shape protein MreC</fullName>
    </alternativeName>
</protein>
<dbReference type="Proteomes" id="UP001259572">
    <property type="component" value="Unassembled WGS sequence"/>
</dbReference>
<evidence type="ECO:0000256" key="4">
    <source>
        <dbReference type="ARBA" id="ARBA00032089"/>
    </source>
</evidence>
<dbReference type="Gene3D" id="2.40.10.340">
    <property type="entry name" value="Rod shape-determining protein MreC, domain 1"/>
    <property type="match status" value="1"/>
</dbReference>
<comment type="caution">
    <text evidence="7">The sequence shown here is derived from an EMBL/GenBank/DDBJ whole genome shotgun (WGS) entry which is preliminary data.</text>
</comment>
<dbReference type="Gene3D" id="2.40.10.350">
    <property type="entry name" value="Rod shape-determining protein MreC, domain 2"/>
    <property type="match status" value="1"/>
</dbReference>
<keyword evidence="5" id="KW-0812">Transmembrane</keyword>
<evidence type="ECO:0000313" key="7">
    <source>
        <dbReference type="EMBL" id="MDT9597812.1"/>
    </source>
</evidence>
<evidence type="ECO:0000256" key="2">
    <source>
        <dbReference type="ARBA" id="ARBA00013855"/>
    </source>
</evidence>
<proteinExistence type="inferred from homology"/>
<dbReference type="InterPro" id="IPR042177">
    <property type="entry name" value="Cell/Rod_1"/>
</dbReference>
<reference evidence="7 8" key="1">
    <citation type="submission" date="2023-05" db="EMBL/GenBank/DDBJ databases">
        <authorList>
            <person name="Guo Y."/>
        </authorList>
    </citation>
    <scope>NUCLEOTIDE SEQUENCE [LARGE SCALE GENOMIC DNA]</scope>
    <source>
        <strain evidence="7 8">GR2756</strain>
    </source>
</reference>
<dbReference type="InterPro" id="IPR042175">
    <property type="entry name" value="Cell/Rod_MreC_2"/>
</dbReference>
<dbReference type="PANTHER" id="PTHR34138:SF1">
    <property type="entry name" value="CELL SHAPE-DETERMINING PROTEIN MREC"/>
    <property type="match status" value="1"/>
</dbReference>
<keyword evidence="3" id="KW-0133">Cell shape</keyword>
<dbReference type="NCBIfam" id="TIGR00219">
    <property type="entry name" value="mreC"/>
    <property type="match status" value="1"/>
</dbReference>
<keyword evidence="8" id="KW-1185">Reference proteome</keyword>
<evidence type="ECO:0000256" key="1">
    <source>
        <dbReference type="ARBA" id="ARBA00009369"/>
    </source>
</evidence>
<dbReference type="EMBL" id="JAVUPU010000001">
    <property type="protein sequence ID" value="MDT9597812.1"/>
    <property type="molecule type" value="Genomic_DNA"/>
</dbReference>
<feature type="transmembrane region" description="Helical" evidence="5">
    <location>
        <begin position="20"/>
        <end position="42"/>
    </location>
</feature>
<evidence type="ECO:0000259" key="6">
    <source>
        <dbReference type="Pfam" id="PF04085"/>
    </source>
</evidence>
<dbReference type="RefSeq" id="WP_315723296.1">
    <property type="nucleotide sequence ID" value="NZ_JAVUPU010000001.1"/>
</dbReference>
<comment type="similarity">
    <text evidence="1">Belongs to the MreC family.</text>
</comment>